<comment type="similarity">
    <text evidence="1">Belongs to the thioredoxin family. DsbA subfamily.</text>
</comment>
<dbReference type="GO" id="GO:0016853">
    <property type="term" value="F:isomerase activity"/>
    <property type="evidence" value="ECO:0007669"/>
    <property type="project" value="UniProtKB-KW"/>
</dbReference>
<keyword evidence="7" id="KW-0812">Transmembrane</keyword>
<feature type="transmembrane region" description="Helical" evidence="7">
    <location>
        <begin position="32"/>
        <end position="53"/>
    </location>
</feature>
<keyword evidence="5" id="KW-0676">Redox-active center</keyword>
<dbReference type="STRING" id="1005945.SAMN05216561_11483"/>
<name>A0A1I3LU56_9ACTN</name>
<dbReference type="AlphaFoldDB" id="A0A1I3LU56"/>
<keyword evidence="3" id="KW-0560">Oxidoreductase</keyword>
<reference evidence="9 10" key="1">
    <citation type="submission" date="2016-10" db="EMBL/GenBank/DDBJ databases">
        <authorList>
            <person name="de Groot N.N."/>
        </authorList>
    </citation>
    <scope>NUCLEOTIDE SEQUENCE [LARGE SCALE GENOMIC DNA]</scope>
    <source>
        <strain evidence="9 10">CGMCC 1.11156</strain>
    </source>
</reference>
<proteinExistence type="inferred from homology"/>
<keyword evidence="9" id="KW-0413">Isomerase</keyword>
<evidence type="ECO:0000256" key="6">
    <source>
        <dbReference type="SAM" id="MobiDB-lite"/>
    </source>
</evidence>
<dbReference type="PANTHER" id="PTHR13887">
    <property type="entry name" value="GLUTATHIONE S-TRANSFERASE KAPPA"/>
    <property type="match status" value="1"/>
</dbReference>
<dbReference type="Pfam" id="PF13462">
    <property type="entry name" value="Thioredoxin_4"/>
    <property type="match status" value="1"/>
</dbReference>
<evidence type="ECO:0000256" key="2">
    <source>
        <dbReference type="ARBA" id="ARBA00022729"/>
    </source>
</evidence>
<keyword evidence="10" id="KW-1185">Reference proteome</keyword>
<dbReference type="Proteomes" id="UP000198649">
    <property type="component" value="Unassembled WGS sequence"/>
</dbReference>
<organism evidence="9 10">
    <name type="scientific">Nocardioides psychrotolerans</name>
    <dbReference type="NCBI Taxonomy" id="1005945"/>
    <lineage>
        <taxon>Bacteria</taxon>
        <taxon>Bacillati</taxon>
        <taxon>Actinomycetota</taxon>
        <taxon>Actinomycetes</taxon>
        <taxon>Propionibacteriales</taxon>
        <taxon>Nocardioidaceae</taxon>
        <taxon>Nocardioides</taxon>
    </lineage>
</organism>
<accession>A0A1I3LU56</accession>
<evidence type="ECO:0000256" key="3">
    <source>
        <dbReference type="ARBA" id="ARBA00023002"/>
    </source>
</evidence>
<feature type="region of interest" description="Disordered" evidence="6">
    <location>
        <begin position="1"/>
        <end position="24"/>
    </location>
</feature>
<keyword evidence="2" id="KW-0732">Signal</keyword>
<dbReference type="InterPro" id="IPR036249">
    <property type="entry name" value="Thioredoxin-like_sf"/>
</dbReference>
<evidence type="ECO:0000256" key="5">
    <source>
        <dbReference type="ARBA" id="ARBA00023284"/>
    </source>
</evidence>
<keyword evidence="4" id="KW-1015">Disulfide bond</keyword>
<feature type="domain" description="Thioredoxin-like fold" evidence="8">
    <location>
        <begin position="72"/>
        <end position="236"/>
    </location>
</feature>
<sequence length="245" mass="26105">MSMSAKAQNRADRAERAAEHLRRQRAQERRRNALVVGGVVLAMILVIGAGFLVNSLRDSSQDISASPAGATDHGVAIGDPDAPHQVVIYEDFLCPYCGQLEQASSEELTRLADEGKVYVDYRPFNLLRSDYSVDAANAFAVVLDAAGPKVAKTFHDELFADQPAEGGPYPDADWLVAKAVEAGAAEADVRPGIEDGAQEQWVADATSAAADAGVSSTPTLLLDGQFYQDGRTMQEIADNLVAALE</sequence>
<feature type="compositionally biased region" description="Basic and acidic residues" evidence="6">
    <location>
        <begin position="9"/>
        <end position="24"/>
    </location>
</feature>
<dbReference type="EMBL" id="FOQG01000014">
    <property type="protein sequence ID" value="SFI87986.1"/>
    <property type="molecule type" value="Genomic_DNA"/>
</dbReference>
<evidence type="ECO:0000256" key="7">
    <source>
        <dbReference type="SAM" id="Phobius"/>
    </source>
</evidence>
<gene>
    <name evidence="9" type="ORF">SAMN05216561_11483</name>
</gene>
<dbReference type="InterPro" id="IPR012336">
    <property type="entry name" value="Thioredoxin-like_fold"/>
</dbReference>
<dbReference type="GO" id="GO:0016491">
    <property type="term" value="F:oxidoreductase activity"/>
    <property type="evidence" value="ECO:0007669"/>
    <property type="project" value="UniProtKB-KW"/>
</dbReference>
<dbReference type="Gene3D" id="3.40.30.10">
    <property type="entry name" value="Glutaredoxin"/>
    <property type="match status" value="1"/>
</dbReference>
<keyword evidence="7" id="KW-1133">Transmembrane helix</keyword>
<evidence type="ECO:0000313" key="10">
    <source>
        <dbReference type="Proteomes" id="UP000198649"/>
    </source>
</evidence>
<protein>
    <submittedName>
        <fullName evidence="9">Protein-disulfide isomerase</fullName>
    </submittedName>
</protein>
<dbReference type="PANTHER" id="PTHR13887:SF14">
    <property type="entry name" value="DISULFIDE BOND FORMATION PROTEIN D"/>
    <property type="match status" value="1"/>
</dbReference>
<evidence type="ECO:0000259" key="8">
    <source>
        <dbReference type="Pfam" id="PF13462"/>
    </source>
</evidence>
<evidence type="ECO:0000256" key="4">
    <source>
        <dbReference type="ARBA" id="ARBA00023157"/>
    </source>
</evidence>
<keyword evidence="7" id="KW-0472">Membrane</keyword>
<evidence type="ECO:0000256" key="1">
    <source>
        <dbReference type="ARBA" id="ARBA00005791"/>
    </source>
</evidence>
<evidence type="ECO:0000313" key="9">
    <source>
        <dbReference type="EMBL" id="SFI87986.1"/>
    </source>
</evidence>
<dbReference type="SUPFAM" id="SSF52833">
    <property type="entry name" value="Thioredoxin-like"/>
    <property type="match status" value="1"/>
</dbReference>